<accession>A0A0C9Y5Y1</accession>
<gene>
    <name evidence="13" type="ORF">K443DRAFT_675135</name>
</gene>
<dbReference type="PANTHER" id="PTHR32170:SF3">
    <property type="entry name" value="PROTEASOME ACTIVATOR COMPLEX SUBUNIT 4"/>
    <property type="match status" value="1"/>
</dbReference>
<dbReference type="InterPro" id="IPR035309">
    <property type="entry name" value="PSME4"/>
</dbReference>
<dbReference type="InterPro" id="IPR055455">
    <property type="entry name" value="HEAT_PSME4"/>
</dbReference>
<dbReference type="GO" id="GO:0006281">
    <property type="term" value="P:DNA repair"/>
    <property type="evidence" value="ECO:0007669"/>
    <property type="project" value="UniProtKB-KW"/>
</dbReference>
<dbReference type="Gene3D" id="1.25.10.10">
    <property type="entry name" value="Leucine-rich Repeat Variant"/>
    <property type="match status" value="1"/>
</dbReference>
<evidence type="ECO:0000256" key="8">
    <source>
        <dbReference type="ARBA" id="ARBA00023242"/>
    </source>
</evidence>
<evidence type="ECO:0000256" key="3">
    <source>
        <dbReference type="ARBA" id="ARBA00005739"/>
    </source>
</evidence>
<reference evidence="14" key="2">
    <citation type="submission" date="2015-01" db="EMBL/GenBank/DDBJ databases">
        <title>Evolutionary Origins and Diversification of the Mycorrhizal Mutualists.</title>
        <authorList>
            <consortium name="DOE Joint Genome Institute"/>
            <consortium name="Mycorrhizal Genomics Consortium"/>
            <person name="Kohler A."/>
            <person name="Kuo A."/>
            <person name="Nagy L.G."/>
            <person name="Floudas D."/>
            <person name="Copeland A."/>
            <person name="Barry K.W."/>
            <person name="Cichocki N."/>
            <person name="Veneault-Fourrey C."/>
            <person name="LaButti K."/>
            <person name="Lindquist E.A."/>
            <person name="Lipzen A."/>
            <person name="Lundell T."/>
            <person name="Morin E."/>
            <person name="Murat C."/>
            <person name="Riley R."/>
            <person name="Ohm R."/>
            <person name="Sun H."/>
            <person name="Tunlid A."/>
            <person name="Henrissat B."/>
            <person name="Grigoriev I.V."/>
            <person name="Hibbett D.S."/>
            <person name="Martin F."/>
        </authorList>
    </citation>
    <scope>NUCLEOTIDE SEQUENCE [LARGE SCALE GENOMIC DNA]</scope>
    <source>
        <strain evidence="14">LaAM-08-1</strain>
    </source>
</reference>
<organism evidence="13 14">
    <name type="scientific">Laccaria amethystina LaAM-08-1</name>
    <dbReference type="NCBI Taxonomy" id="1095629"/>
    <lineage>
        <taxon>Eukaryota</taxon>
        <taxon>Fungi</taxon>
        <taxon>Dikarya</taxon>
        <taxon>Basidiomycota</taxon>
        <taxon>Agaricomycotina</taxon>
        <taxon>Agaricomycetes</taxon>
        <taxon>Agaricomycetidae</taxon>
        <taxon>Agaricales</taxon>
        <taxon>Agaricineae</taxon>
        <taxon>Hydnangiaceae</taxon>
        <taxon>Laccaria</taxon>
    </lineage>
</organism>
<protein>
    <recommendedName>
        <fullName evidence="15">ARM repeat-containing protein</fullName>
    </recommendedName>
</protein>
<sequence length="1916" mass="216735">MDDDEVSLFDTPDGASELSDIEKQRASLQSYLDALPYECESVENMQERLENIIGKMYICAKAKNWLLLGTWDGMLQCWLLMRYPMPKTTRAKLVRFYYELCAMPGIEPRVIRSWADMLARLLSTKPGMKRKLEAQDLELSWKPLWRVLQKELWPKSSIRENTRNLVNILLYVAEQCKRYFPAHDIPDMLQTFLPLLTLDSVLVIIPVLTSFLPPSHTHLYLPALFKLWEAFNSSAMDDRLFEMFGELSEEHVAGKYGNAGEGGADWKDVGIWTDAQWNTLIGKGLGSMNVPVGAMRGASNTSAHADATDKDAARIKKNVNRIHSIAKLLVYSMRLDGDVRENKPPNGGQQSGALPRKSGFVAGSHALDSLDQIITSTESFFHPSNNGAWTASLTMFIHRLTSEFTKRWMEEELESCKTPVTHRLTPSIRRSFVLILRTPALLAMFAKDPSAMSYAQGALRALAMLDSSLIMPELLDRAYGGLEIVNETHRTTAVLSMLSGIARPLVTEKVWLGGQKHVVPLLELCIPGIDLNDPGKTVCATMFIVSVIQHIKIGDLSMHHSGVAFTGDTPGDETMDIDDTDDRLPDGTEPGETPTLSREEERSLVRDSTAGFADWVISLFRRVFSLYENLPEEGGKKNTTGGKQEESVLKSIKSMLDVICLHLSDQLFDLVLNLVYDYATTNAKSNAVRAFGQLVACLARVRPEQTMTKFLPFCINQIEDELKHGASSVRTTSTHAAVPSDTTLHWNISILRGCLGYGGKTLLKYQSEILGLLKLLVDKTKSERGYTSTGRLVTRILNTTGGVYPLNTRFVNTDEWDTPAFDKNHNTQWGRLYEPQDVVVEWHVPSSEEIAFVLEIIEQITKPSLAVVESLLSSTSKWDNVARNDFCRYLHACKSIWLGLPTFFKEQQKRVANPCLNLEYETADMVVSHLDVNAGFTLTDPNDPRYKKVVQNRLRFCGVVQQAASTLRRNTNGEDHIDAIIAVTRAIDAALLAYGLSRSDFDSMQKNYVQARDLNRSWTRQKDNSRLVFVKRAHVYHSGRVYMHALYRCRSELDDKLLEELVELSLSQYTRIRRQAQAVIQNVTGYFVRSTRFILPILFDALAKGNDPDRMKGALYVLWNKGIAAYALADQGFHSRYLLSLLNCQHEEKPSVQKLVNSLASDCVGHLNEEAVHTDAYILDTPRLDSVLEDLRSEFSCSFIDQELLADVMGKAHIRIMRREDVYNNTVTSILEIALRPTTHWRYVQMASRFLYGLLRRDVATSPDATRFFVEQSISPQPTIRVNVQKAVIKVLTFVKIRTYAQSAEELWLEEWTNPLQQQVPIENPIDFLDSLQHPNEQTEGGYYIDKIQTGFLAWTPNIKGYRSVSDHTAPTAWDPSSAASLQSIRKIVGHKDYFKQLALLWGQETSKNGGALEVRPENVAFFKSLAKVFQDAQLDAIFAIVDPLLSDSDKYKQRAGAEILAGILRGSKHWPQQPLNKLWSWTTTRLNGILAQIKPETLTFWEHIFQYQLSQRDPRRNAALVDWILSLPLEFNGDSAFEMTKSLSLFSVLVDSLGIFFNPRSEKYVTILFDNANTGYAEMRQQVCHGLYLITRNHWQPWYPSTHAFLVACQESRDPLHIRDPWYMSRVSAILEKLPKWRVERLPPPRVSQSEYDKVGLTLLQWIWISAHGPQACLVFPYIVPMMPEILRMSELKDNSELQAYSSAVLYILSAVCPPIEYVASILDNFVLAIKSSTSWRIRLHALPALVVFFYRNLLSISQDGVAKIMDVLLDCLSDENVEVREMASKVLSGVVRCSQRQSIVPLKNRFVALARKTSLPPRRDPAYADALRSLHSAILGICALIESLPYSVEVWMPPLTEVLAPHATDPPPISTTVRKCASEFKKTHQDTWHKDQQLFNEDQLQSLSTMLVGTSYYA</sequence>
<dbReference type="Pfam" id="PF16507">
    <property type="entry name" value="HEAT_PSME4_mid"/>
    <property type="match status" value="1"/>
</dbReference>
<keyword evidence="6" id="KW-0227">DNA damage</keyword>
<keyword evidence="14" id="KW-1185">Reference proteome</keyword>
<comment type="subcellular location">
    <subcellularLocation>
        <location evidence="2">Cytoplasm</location>
    </subcellularLocation>
    <subcellularLocation>
        <location evidence="1">Nucleus speckle</location>
    </subcellularLocation>
</comment>
<evidence type="ECO:0000256" key="9">
    <source>
        <dbReference type="SAM" id="MobiDB-lite"/>
    </source>
</evidence>
<evidence type="ECO:0000259" key="11">
    <source>
        <dbReference type="Pfam" id="PF16507"/>
    </source>
</evidence>
<proteinExistence type="inferred from homology"/>
<evidence type="ECO:0000256" key="4">
    <source>
        <dbReference type="ARBA" id="ARBA00022490"/>
    </source>
</evidence>
<evidence type="ECO:0000259" key="12">
    <source>
        <dbReference type="Pfam" id="PF23096"/>
    </source>
</evidence>
<evidence type="ECO:0000256" key="6">
    <source>
        <dbReference type="ARBA" id="ARBA00022763"/>
    </source>
</evidence>
<feature type="domain" description="Proteasome activator Blm10 middle HEAT repeats region" evidence="11">
    <location>
        <begin position="370"/>
        <end position="904"/>
    </location>
</feature>
<keyword evidence="7" id="KW-0234">DNA repair</keyword>
<dbReference type="SUPFAM" id="SSF48371">
    <property type="entry name" value="ARM repeat"/>
    <property type="match status" value="2"/>
</dbReference>
<evidence type="ECO:0000256" key="5">
    <source>
        <dbReference type="ARBA" id="ARBA00022737"/>
    </source>
</evidence>
<evidence type="ECO:0008006" key="15">
    <source>
        <dbReference type="Google" id="ProtNLM"/>
    </source>
</evidence>
<dbReference type="OrthoDB" id="17907at2759"/>
<dbReference type="PANTHER" id="PTHR32170">
    <property type="entry name" value="PROTEASOME ACTIVATOR COMPLEX SUBUNIT 4"/>
    <property type="match status" value="1"/>
</dbReference>
<dbReference type="EMBL" id="KN838559">
    <property type="protein sequence ID" value="KIK05577.1"/>
    <property type="molecule type" value="Genomic_DNA"/>
</dbReference>
<name>A0A0C9Y5Y1_9AGAR</name>
<dbReference type="InterPro" id="IPR016024">
    <property type="entry name" value="ARM-type_fold"/>
</dbReference>
<dbReference type="InterPro" id="IPR021843">
    <property type="entry name" value="PSME4_C"/>
</dbReference>
<dbReference type="HOGENOM" id="CLU_000772_3_0_1"/>
<feature type="compositionally biased region" description="Acidic residues" evidence="9">
    <location>
        <begin position="570"/>
        <end position="581"/>
    </location>
</feature>
<feature type="domain" description="Proteasome activator complex subunit 4-like HEAT repeat-like" evidence="12">
    <location>
        <begin position="1337"/>
        <end position="1545"/>
    </location>
</feature>
<feature type="region of interest" description="Disordered" evidence="9">
    <location>
        <begin position="564"/>
        <end position="603"/>
    </location>
</feature>
<keyword evidence="8" id="KW-0539">Nucleus</keyword>
<dbReference type="Proteomes" id="UP000054477">
    <property type="component" value="Unassembled WGS sequence"/>
</dbReference>
<evidence type="ECO:0000256" key="1">
    <source>
        <dbReference type="ARBA" id="ARBA00004324"/>
    </source>
</evidence>
<evidence type="ECO:0000256" key="2">
    <source>
        <dbReference type="ARBA" id="ARBA00004496"/>
    </source>
</evidence>
<evidence type="ECO:0000313" key="14">
    <source>
        <dbReference type="Proteomes" id="UP000054477"/>
    </source>
</evidence>
<dbReference type="GO" id="GO:0070628">
    <property type="term" value="F:proteasome binding"/>
    <property type="evidence" value="ECO:0007669"/>
    <property type="project" value="InterPro"/>
</dbReference>
<evidence type="ECO:0000313" key="13">
    <source>
        <dbReference type="EMBL" id="KIK05577.1"/>
    </source>
</evidence>
<dbReference type="GO" id="GO:0016607">
    <property type="term" value="C:nuclear speck"/>
    <property type="evidence" value="ECO:0007669"/>
    <property type="project" value="UniProtKB-SubCell"/>
</dbReference>
<comment type="similarity">
    <text evidence="3">Belongs to the BLM10 family.</text>
</comment>
<dbReference type="GO" id="GO:0016504">
    <property type="term" value="F:peptidase activator activity"/>
    <property type="evidence" value="ECO:0007669"/>
    <property type="project" value="InterPro"/>
</dbReference>
<keyword evidence="4" id="KW-0963">Cytoplasm</keyword>
<dbReference type="InterPro" id="IPR011989">
    <property type="entry name" value="ARM-like"/>
</dbReference>
<dbReference type="STRING" id="1095629.A0A0C9Y5Y1"/>
<evidence type="ECO:0000259" key="10">
    <source>
        <dbReference type="Pfam" id="PF11919"/>
    </source>
</evidence>
<dbReference type="Pfam" id="PF11919">
    <property type="entry name" value="PSME4_C"/>
    <property type="match status" value="1"/>
</dbReference>
<feature type="domain" description="Proteasome activator complex subunit 4 C-terminal" evidence="10">
    <location>
        <begin position="1831"/>
        <end position="1916"/>
    </location>
</feature>
<dbReference type="Pfam" id="PF23096">
    <property type="entry name" value="HEAT_PSME4"/>
    <property type="match status" value="1"/>
</dbReference>
<dbReference type="GO" id="GO:0010499">
    <property type="term" value="P:proteasomal ubiquitin-independent protein catabolic process"/>
    <property type="evidence" value="ECO:0007669"/>
    <property type="project" value="TreeGrafter"/>
</dbReference>
<reference evidence="13 14" key="1">
    <citation type="submission" date="2014-04" db="EMBL/GenBank/DDBJ databases">
        <authorList>
            <consortium name="DOE Joint Genome Institute"/>
            <person name="Kuo A."/>
            <person name="Kohler A."/>
            <person name="Nagy L.G."/>
            <person name="Floudas D."/>
            <person name="Copeland A."/>
            <person name="Barry K.W."/>
            <person name="Cichocki N."/>
            <person name="Veneault-Fourrey C."/>
            <person name="LaButti K."/>
            <person name="Lindquist E.A."/>
            <person name="Lipzen A."/>
            <person name="Lundell T."/>
            <person name="Morin E."/>
            <person name="Murat C."/>
            <person name="Sun H."/>
            <person name="Tunlid A."/>
            <person name="Henrissat B."/>
            <person name="Grigoriev I.V."/>
            <person name="Hibbett D.S."/>
            <person name="Martin F."/>
            <person name="Nordberg H.P."/>
            <person name="Cantor M.N."/>
            <person name="Hua S.X."/>
        </authorList>
    </citation>
    <scope>NUCLEOTIDE SEQUENCE [LARGE SCALE GENOMIC DNA]</scope>
    <source>
        <strain evidence="13 14">LaAM-08-1</strain>
    </source>
</reference>
<keyword evidence="5" id="KW-0677">Repeat</keyword>
<dbReference type="GO" id="GO:0005829">
    <property type="term" value="C:cytosol"/>
    <property type="evidence" value="ECO:0007669"/>
    <property type="project" value="TreeGrafter"/>
</dbReference>
<evidence type="ECO:0000256" key="7">
    <source>
        <dbReference type="ARBA" id="ARBA00023204"/>
    </source>
</evidence>
<dbReference type="InterPro" id="IPR032430">
    <property type="entry name" value="Blm10_mid"/>
</dbReference>